<dbReference type="KEGG" id="smam:Mal15_28750"/>
<protein>
    <recommendedName>
        <fullName evidence="4">BON domain protein</fullName>
    </recommendedName>
</protein>
<feature type="compositionally biased region" description="Polar residues" evidence="1">
    <location>
        <begin position="1"/>
        <end position="13"/>
    </location>
</feature>
<evidence type="ECO:0000313" key="3">
    <source>
        <dbReference type="Proteomes" id="UP000321353"/>
    </source>
</evidence>
<dbReference type="RefSeq" id="WP_233903437.1">
    <property type="nucleotide sequence ID" value="NZ_CP036264.1"/>
</dbReference>
<sequence>MATLPNTHLNLSGHSADVLPKGRQDDRVGGTNGGADSAQVDPPDSADPQGKNTYYREILAQSGSAELRQVDVDVQDGRIVLCGRVSSFYQKQLAQESLLPVAIGMQICNRLEVDR</sequence>
<evidence type="ECO:0000313" key="2">
    <source>
        <dbReference type="EMBL" id="QEF98818.1"/>
    </source>
</evidence>
<dbReference type="Proteomes" id="UP000321353">
    <property type="component" value="Chromosome"/>
</dbReference>
<evidence type="ECO:0008006" key="4">
    <source>
        <dbReference type="Google" id="ProtNLM"/>
    </source>
</evidence>
<accession>A0A5B9MCQ7</accession>
<evidence type="ECO:0000256" key="1">
    <source>
        <dbReference type="SAM" id="MobiDB-lite"/>
    </source>
</evidence>
<organism evidence="2 3">
    <name type="scientific">Stieleria maiorica</name>
    <dbReference type="NCBI Taxonomy" id="2795974"/>
    <lineage>
        <taxon>Bacteria</taxon>
        <taxon>Pseudomonadati</taxon>
        <taxon>Planctomycetota</taxon>
        <taxon>Planctomycetia</taxon>
        <taxon>Pirellulales</taxon>
        <taxon>Pirellulaceae</taxon>
        <taxon>Stieleria</taxon>
    </lineage>
</organism>
<gene>
    <name evidence="2" type="ORF">Mal15_28750</name>
</gene>
<dbReference type="EMBL" id="CP036264">
    <property type="protein sequence ID" value="QEF98818.1"/>
    <property type="molecule type" value="Genomic_DNA"/>
</dbReference>
<feature type="region of interest" description="Disordered" evidence="1">
    <location>
        <begin position="1"/>
        <end position="51"/>
    </location>
</feature>
<dbReference type="AlphaFoldDB" id="A0A5B9MCQ7"/>
<reference evidence="2 3" key="1">
    <citation type="submission" date="2019-02" db="EMBL/GenBank/DDBJ databases">
        <title>Planctomycetal bacteria perform biofilm scaping via a novel small molecule.</title>
        <authorList>
            <person name="Jeske O."/>
            <person name="Boedeker C."/>
            <person name="Wiegand S."/>
            <person name="Breitling P."/>
            <person name="Kallscheuer N."/>
            <person name="Jogler M."/>
            <person name="Rohde M."/>
            <person name="Petersen J."/>
            <person name="Medema M.H."/>
            <person name="Surup F."/>
            <person name="Jogler C."/>
        </authorList>
    </citation>
    <scope>NUCLEOTIDE SEQUENCE [LARGE SCALE GENOMIC DNA]</scope>
    <source>
        <strain evidence="2 3">Mal15</strain>
    </source>
</reference>
<keyword evidence="3" id="KW-1185">Reference proteome</keyword>
<name>A0A5B9MCQ7_9BACT</name>
<proteinExistence type="predicted"/>
<dbReference type="Gene3D" id="3.30.1340.30">
    <property type="match status" value="1"/>
</dbReference>